<dbReference type="EMBL" id="JBHUNA010000020">
    <property type="protein sequence ID" value="MFD2761209.1"/>
    <property type="molecule type" value="Genomic_DNA"/>
</dbReference>
<sequence>MDSRVENKHRSKRRKWLYWAGGGLLLIVIGIGIYLLYLYDQVSDTVDTMHNPLDRDDNPERQKELDSIFKDTKSINILLLGVDEREHDKGRSDTMILVSMNPQTDSMKMLSIPRDTRVPIPGYGMDKINHAYAYEGVGLSVQTVHGLLDVPVHFYVKVNMEGFKQGVDALGGVTVQNDTAFSHKGKDFPTGEIHLNGEEALKYIRKRKGLSKGDIGRNERQRAVIQAAIDKGSSFSSITKVTDILNIIGDNVKTDLQMKQMRALLADYRQTRNNIDSMEMNGSGQYIGGLWYYMVPDEEINRIQTEIKNHMQAR</sequence>
<comment type="caution">
    <text evidence="7">The sequence shown here is derived from an EMBL/GenBank/DDBJ whole genome shotgun (WGS) entry which is preliminary data.</text>
</comment>
<dbReference type="Proteomes" id="UP001597502">
    <property type="component" value="Unassembled WGS sequence"/>
</dbReference>
<evidence type="ECO:0000256" key="5">
    <source>
        <dbReference type="SAM" id="Phobius"/>
    </source>
</evidence>
<organism evidence="7 8">
    <name type="scientific">Lentibacillus juripiscarius</name>
    <dbReference type="NCBI Taxonomy" id="257446"/>
    <lineage>
        <taxon>Bacteria</taxon>
        <taxon>Bacillati</taxon>
        <taxon>Bacillota</taxon>
        <taxon>Bacilli</taxon>
        <taxon>Bacillales</taxon>
        <taxon>Bacillaceae</taxon>
        <taxon>Lentibacillus</taxon>
    </lineage>
</organism>
<evidence type="ECO:0000256" key="3">
    <source>
        <dbReference type="ARBA" id="ARBA00022968"/>
    </source>
</evidence>
<keyword evidence="3" id="KW-0735">Signal-anchor</keyword>
<evidence type="ECO:0000256" key="1">
    <source>
        <dbReference type="ARBA" id="ARBA00006068"/>
    </source>
</evidence>
<accession>A0ABW5V9I0</accession>
<feature type="domain" description="Cell envelope-related transcriptional attenuator" evidence="6">
    <location>
        <begin position="91"/>
        <end position="231"/>
    </location>
</feature>
<evidence type="ECO:0000256" key="4">
    <source>
        <dbReference type="ARBA" id="ARBA00022989"/>
    </source>
</evidence>
<evidence type="ECO:0000313" key="8">
    <source>
        <dbReference type="Proteomes" id="UP001597502"/>
    </source>
</evidence>
<dbReference type="PANTHER" id="PTHR33392:SF6">
    <property type="entry name" value="POLYISOPRENYL-TEICHOIC ACID--PEPTIDOGLYCAN TEICHOIC ACID TRANSFERASE TAGU"/>
    <property type="match status" value="1"/>
</dbReference>
<protein>
    <submittedName>
        <fullName evidence="7">LCP family protein</fullName>
    </submittedName>
</protein>
<dbReference type="RefSeq" id="WP_382393461.1">
    <property type="nucleotide sequence ID" value="NZ_JBHUNA010000020.1"/>
</dbReference>
<gene>
    <name evidence="7" type="ORF">ACFSUO_09525</name>
</gene>
<comment type="similarity">
    <text evidence="1">Belongs to the LytR/CpsA/Psr (LCP) family.</text>
</comment>
<evidence type="ECO:0000256" key="2">
    <source>
        <dbReference type="ARBA" id="ARBA00022692"/>
    </source>
</evidence>
<keyword evidence="5" id="KW-0472">Membrane</keyword>
<dbReference type="PANTHER" id="PTHR33392">
    <property type="entry name" value="POLYISOPRENYL-TEICHOIC ACID--PEPTIDOGLYCAN TEICHOIC ACID TRANSFERASE TAGU"/>
    <property type="match status" value="1"/>
</dbReference>
<dbReference type="Gene3D" id="3.40.630.190">
    <property type="entry name" value="LCP protein"/>
    <property type="match status" value="1"/>
</dbReference>
<keyword evidence="2 5" id="KW-0812">Transmembrane</keyword>
<dbReference type="InterPro" id="IPR050922">
    <property type="entry name" value="LytR/CpsA/Psr_CW_biosynth"/>
</dbReference>
<reference evidence="8" key="1">
    <citation type="journal article" date="2019" name="Int. J. Syst. Evol. Microbiol.">
        <title>The Global Catalogue of Microorganisms (GCM) 10K type strain sequencing project: providing services to taxonomists for standard genome sequencing and annotation.</title>
        <authorList>
            <consortium name="The Broad Institute Genomics Platform"/>
            <consortium name="The Broad Institute Genome Sequencing Center for Infectious Disease"/>
            <person name="Wu L."/>
            <person name="Ma J."/>
        </authorList>
    </citation>
    <scope>NUCLEOTIDE SEQUENCE [LARGE SCALE GENOMIC DNA]</scope>
    <source>
        <strain evidence="8">TISTR 1535</strain>
    </source>
</reference>
<evidence type="ECO:0000259" key="6">
    <source>
        <dbReference type="Pfam" id="PF03816"/>
    </source>
</evidence>
<keyword evidence="8" id="KW-1185">Reference proteome</keyword>
<proteinExistence type="inferred from homology"/>
<feature type="transmembrane region" description="Helical" evidence="5">
    <location>
        <begin position="16"/>
        <end position="39"/>
    </location>
</feature>
<dbReference type="NCBIfam" id="TIGR00350">
    <property type="entry name" value="lytR_cpsA_psr"/>
    <property type="match status" value="1"/>
</dbReference>
<keyword evidence="4 5" id="KW-1133">Transmembrane helix</keyword>
<dbReference type="Pfam" id="PF03816">
    <property type="entry name" value="LytR_cpsA_psr"/>
    <property type="match status" value="1"/>
</dbReference>
<dbReference type="InterPro" id="IPR004474">
    <property type="entry name" value="LytR_CpsA_psr"/>
</dbReference>
<evidence type="ECO:0000313" key="7">
    <source>
        <dbReference type="EMBL" id="MFD2761209.1"/>
    </source>
</evidence>
<name>A0ABW5V9I0_9BACI</name>